<dbReference type="EMBL" id="UINC01001409">
    <property type="protein sequence ID" value="SUZ80000.1"/>
    <property type="molecule type" value="Genomic_DNA"/>
</dbReference>
<evidence type="ECO:0000259" key="8">
    <source>
        <dbReference type="Pfam" id="PF08544"/>
    </source>
</evidence>
<dbReference type="AlphaFoldDB" id="A0A381QLS6"/>
<keyword evidence="6" id="KW-0067">ATP-binding</keyword>
<reference evidence="9" key="1">
    <citation type="submission" date="2018-05" db="EMBL/GenBank/DDBJ databases">
        <authorList>
            <person name="Lanie J.A."/>
            <person name="Ng W.-L."/>
            <person name="Kazmierczak K.M."/>
            <person name="Andrzejewski T.M."/>
            <person name="Davidsen T.M."/>
            <person name="Wayne K.J."/>
            <person name="Tettelin H."/>
            <person name="Glass J.I."/>
            <person name="Rusch D."/>
            <person name="Podicherti R."/>
            <person name="Tsui H.-C.T."/>
            <person name="Winkler M.E."/>
        </authorList>
    </citation>
    <scope>NUCLEOTIDE SEQUENCE</scope>
</reference>
<name>A0A381QLS6_9ZZZZ</name>
<dbReference type="PIRSF" id="PIRSF000676">
    <property type="entry name" value="Homoser_kin"/>
    <property type="match status" value="1"/>
</dbReference>
<dbReference type="NCBIfam" id="NF002288">
    <property type="entry name" value="PRK01212.1-4"/>
    <property type="match status" value="1"/>
</dbReference>
<dbReference type="Gene3D" id="3.30.230.10">
    <property type="match status" value="1"/>
</dbReference>
<evidence type="ECO:0000313" key="9">
    <source>
        <dbReference type="EMBL" id="SUZ80000.1"/>
    </source>
</evidence>
<dbReference type="InterPro" id="IPR036554">
    <property type="entry name" value="GHMP_kinase_C_sf"/>
</dbReference>
<organism evidence="9">
    <name type="scientific">marine metagenome</name>
    <dbReference type="NCBI Taxonomy" id="408172"/>
    <lineage>
        <taxon>unclassified sequences</taxon>
        <taxon>metagenomes</taxon>
        <taxon>ecological metagenomes</taxon>
    </lineage>
</organism>
<dbReference type="Pfam" id="PF08544">
    <property type="entry name" value="GHMP_kinases_C"/>
    <property type="match status" value="1"/>
</dbReference>
<keyword evidence="3" id="KW-0791">Threonine biosynthesis</keyword>
<dbReference type="GO" id="GO:0009088">
    <property type="term" value="P:threonine biosynthetic process"/>
    <property type="evidence" value="ECO:0007669"/>
    <property type="project" value="UniProtKB-KW"/>
</dbReference>
<dbReference type="NCBIfam" id="TIGR00191">
    <property type="entry name" value="thrB"/>
    <property type="match status" value="1"/>
</dbReference>
<accession>A0A381QLS6</accession>
<dbReference type="Gene3D" id="3.30.70.890">
    <property type="entry name" value="GHMP kinase, C-terminal domain"/>
    <property type="match status" value="1"/>
</dbReference>
<dbReference type="Pfam" id="PF00288">
    <property type="entry name" value="GHMP_kinases_N"/>
    <property type="match status" value="1"/>
</dbReference>
<feature type="domain" description="GHMP kinase N-terminal" evidence="7">
    <location>
        <begin position="50"/>
        <end position="133"/>
    </location>
</feature>
<keyword evidence="1" id="KW-0028">Amino-acid biosynthesis</keyword>
<evidence type="ECO:0000256" key="6">
    <source>
        <dbReference type="ARBA" id="ARBA00022840"/>
    </source>
</evidence>
<evidence type="ECO:0000256" key="4">
    <source>
        <dbReference type="ARBA" id="ARBA00022741"/>
    </source>
</evidence>
<dbReference type="InterPro" id="IPR000870">
    <property type="entry name" value="Homoserine_kinase"/>
</dbReference>
<evidence type="ECO:0000256" key="5">
    <source>
        <dbReference type="ARBA" id="ARBA00022777"/>
    </source>
</evidence>
<dbReference type="PANTHER" id="PTHR20861:SF1">
    <property type="entry name" value="HOMOSERINE KINASE"/>
    <property type="match status" value="1"/>
</dbReference>
<dbReference type="GO" id="GO:0004413">
    <property type="term" value="F:homoserine kinase activity"/>
    <property type="evidence" value="ECO:0007669"/>
    <property type="project" value="InterPro"/>
</dbReference>
<protein>
    <recommendedName>
        <fullName evidence="10">Homoserine kinase</fullName>
    </recommendedName>
</protein>
<dbReference type="InterPro" id="IPR006204">
    <property type="entry name" value="GHMP_kinase_N_dom"/>
</dbReference>
<dbReference type="GO" id="GO:0005524">
    <property type="term" value="F:ATP binding"/>
    <property type="evidence" value="ECO:0007669"/>
    <property type="project" value="UniProtKB-KW"/>
</dbReference>
<dbReference type="SUPFAM" id="SSF54211">
    <property type="entry name" value="Ribosomal protein S5 domain 2-like"/>
    <property type="match status" value="1"/>
</dbReference>
<dbReference type="InterPro" id="IPR013750">
    <property type="entry name" value="GHMP_kinase_C_dom"/>
</dbReference>
<evidence type="ECO:0000259" key="7">
    <source>
        <dbReference type="Pfam" id="PF00288"/>
    </source>
</evidence>
<proteinExistence type="predicted"/>
<evidence type="ECO:0008006" key="10">
    <source>
        <dbReference type="Google" id="ProtNLM"/>
    </source>
</evidence>
<feature type="domain" description="GHMP kinase C-terminal" evidence="8">
    <location>
        <begin position="203"/>
        <end position="271"/>
    </location>
</feature>
<dbReference type="SUPFAM" id="SSF55060">
    <property type="entry name" value="GHMP Kinase, C-terminal domain"/>
    <property type="match status" value="1"/>
</dbReference>
<dbReference type="PRINTS" id="PR00958">
    <property type="entry name" value="HOMSERKINASE"/>
</dbReference>
<sequence length="293" mass="31505">MSCGYDILGFCLDKVGDTITVTKTPEKGVKISSIDKYNLPTNINQNVAGIAAQAMMKDINLDYGFDIKIKKGIKPGSGIGSSAASSAGVVFAINKLIDSPFSDIELIRFAMEGEKFVSGSYHADNVSPILLGGFTLVRSVKDLDIIKLPNPKGLIATIIRPEIELKTSDSRKVVKLKVTIDKMVQQSANLAAFISSLYTEDYDLMSNSIVDEIIEPDRALLIPEFYNIKEISIKSGAIACGISGSGPAIFALSKSNKTANVILNKVSSHFNSVNINYNGFVSIINSEGVKVID</sequence>
<keyword evidence="5" id="KW-0418">Kinase</keyword>
<evidence type="ECO:0000256" key="3">
    <source>
        <dbReference type="ARBA" id="ARBA00022697"/>
    </source>
</evidence>
<keyword evidence="2" id="KW-0808">Transferase</keyword>
<dbReference type="InterPro" id="IPR014721">
    <property type="entry name" value="Ribsml_uS5_D2-typ_fold_subgr"/>
</dbReference>
<gene>
    <name evidence="9" type="ORF">METZ01_LOCUS32854</name>
</gene>
<evidence type="ECO:0000256" key="1">
    <source>
        <dbReference type="ARBA" id="ARBA00022605"/>
    </source>
</evidence>
<dbReference type="InterPro" id="IPR020568">
    <property type="entry name" value="Ribosomal_Su5_D2-typ_SF"/>
</dbReference>
<dbReference type="PANTHER" id="PTHR20861">
    <property type="entry name" value="HOMOSERINE/4-DIPHOSPHOCYTIDYL-2-C-METHYL-D-ERYTHRITOL KINASE"/>
    <property type="match status" value="1"/>
</dbReference>
<keyword evidence="4" id="KW-0547">Nucleotide-binding</keyword>
<evidence type="ECO:0000256" key="2">
    <source>
        <dbReference type="ARBA" id="ARBA00022679"/>
    </source>
</evidence>